<evidence type="ECO:0000313" key="8">
    <source>
        <dbReference type="EMBL" id="MBA2932479.1"/>
    </source>
</evidence>
<feature type="transmembrane region" description="Helical" evidence="7">
    <location>
        <begin position="7"/>
        <end position="26"/>
    </location>
</feature>
<protein>
    <submittedName>
        <fullName evidence="8">FUSC family protein</fullName>
    </submittedName>
</protein>
<feature type="transmembrane region" description="Helical" evidence="7">
    <location>
        <begin position="475"/>
        <end position="495"/>
    </location>
</feature>
<name>A0A838L240_9SPHN</name>
<keyword evidence="5 7" id="KW-1133">Transmembrane helix</keyword>
<reference evidence="8 9" key="1">
    <citation type="submission" date="2020-07" db="EMBL/GenBank/DDBJ databases">
        <authorList>
            <person name="Sun Q."/>
        </authorList>
    </citation>
    <scope>NUCLEOTIDE SEQUENCE [LARGE SCALE GENOMIC DNA]</scope>
    <source>
        <strain evidence="8 9">CGMCC 1.13654</strain>
    </source>
</reference>
<evidence type="ECO:0000256" key="4">
    <source>
        <dbReference type="ARBA" id="ARBA00022692"/>
    </source>
</evidence>
<evidence type="ECO:0000256" key="1">
    <source>
        <dbReference type="ARBA" id="ARBA00004651"/>
    </source>
</evidence>
<feature type="transmembrane region" description="Helical" evidence="7">
    <location>
        <begin position="32"/>
        <end position="49"/>
    </location>
</feature>
<dbReference type="RefSeq" id="WP_160364604.1">
    <property type="nucleotide sequence ID" value="NZ_JACEIB010000001.1"/>
</dbReference>
<evidence type="ECO:0000256" key="2">
    <source>
        <dbReference type="ARBA" id="ARBA00022448"/>
    </source>
</evidence>
<feature type="transmembrane region" description="Helical" evidence="7">
    <location>
        <begin position="82"/>
        <end position="100"/>
    </location>
</feature>
<dbReference type="Pfam" id="PF04632">
    <property type="entry name" value="FUSC"/>
    <property type="match status" value="1"/>
</dbReference>
<keyword evidence="4 7" id="KW-0812">Transmembrane</keyword>
<dbReference type="Proteomes" id="UP000570166">
    <property type="component" value="Unassembled WGS sequence"/>
</dbReference>
<feature type="transmembrane region" description="Helical" evidence="7">
    <location>
        <begin position="452"/>
        <end position="468"/>
    </location>
</feature>
<sequence length="683" mass="74624">MPTLRDLVFSAKAYLATALALIVGFSQNLQNPYWAVLTVYIVLTPPESGAIRSKALFRFFGTIGGGTLMMALTGLFGDQLGVLVTVTIGVIAGATFLRQIDRTPANYLWFSGGVTAGVVGLTNLMQPTNVFDYATARMGEISLGILAITAIDSLFWPRPMTPDFVATMADWREQAGAWVVDALGLTATQSLDEQRRQKVRQGLRDLAKAVGAIDAKAVQLPFDIVAMAPRGRTLNLVRRQIVELIADLAGIEIWARALRHDRTLHTDLGRSLDAVTVWVADAPDRSDPATDTHVARGDALIDELETARSALDPALGRVVVMERGLLSRLVAFVRDWSDLSLALRAIETGRRLPPRLDRMARRAKPVRSVDYLGAALDVAPMVLSMTFTTLLWYFTAWSSGGGALLFSFVGCVFLIGQGQILRSSAGLLAWVLTAFGFVFLYQYAILPRVTDFPVLIAVLGCAMLPFGLMMTMSMAGMLICVYIFAFLGLQNAYAADFNQSLQTLSASLVGLLIAIACLYLCGYDHARFAVRRLVRAVRRDIIDLARSRRVPDRERFLFLAIDRLALYFPAAEQVSAGGPIARLRMIDDFGIGINLLTLRQIEGDVSPHVRSIILRLRERIATSYRSKLAETPDDSALRAMVDADLEDPAVLAEPAHGRLLEALVGMHLALEDEHAPPPGEAIP</sequence>
<comment type="caution">
    <text evidence="8">The sequence shown here is derived from an EMBL/GenBank/DDBJ whole genome shotgun (WGS) entry which is preliminary data.</text>
</comment>
<feature type="transmembrane region" description="Helical" evidence="7">
    <location>
        <begin position="56"/>
        <end position="76"/>
    </location>
</feature>
<dbReference type="PANTHER" id="PTHR30509">
    <property type="entry name" value="P-HYDROXYBENZOIC ACID EFFLUX PUMP SUBUNIT-RELATED"/>
    <property type="match status" value="1"/>
</dbReference>
<feature type="transmembrane region" description="Helical" evidence="7">
    <location>
        <begin position="394"/>
        <end position="415"/>
    </location>
</feature>
<evidence type="ECO:0000256" key="3">
    <source>
        <dbReference type="ARBA" id="ARBA00022475"/>
    </source>
</evidence>
<dbReference type="EMBL" id="JACEIB010000001">
    <property type="protein sequence ID" value="MBA2932479.1"/>
    <property type="molecule type" value="Genomic_DNA"/>
</dbReference>
<evidence type="ECO:0000313" key="9">
    <source>
        <dbReference type="Proteomes" id="UP000570166"/>
    </source>
</evidence>
<gene>
    <name evidence="8" type="ORF">HZF05_00090</name>
</gene>
<keyword evidence="9" id="KW-1185">Reference proteome</keyword>
<proteinExistence type="predicted"/>
<dbReference type="InterPro" id="IPR006726">
    <property type="entry name" value="PHBA_efflux_AaeB/fusaric-R"/>
</dbReference>
<evidence type="ECO:0000256" key="7">
    <source>
        <dbReference type="SAM" id="Phobius"/>
    </source>
</evidence>
<keyword evidence="6 7" id="KW-0472">Membrane</keyword>
<dbReference type="AlphaFoldDB" id="A0A838L240"/>
<feature type="transmembrane region" description="Helical" evidence="7">
    <location>
        <begin position="107"/>
        <end position="126"/>
    </location>
</feature>
<feature type="transmembrane region" description="Helical" evidence="7">
    <location>
        <begin position="427"/>
        <end position="446"/>
    </location>
</feature>
<keyword evidence="3" id="KW-1003">Cell membrane</keyword>
<feature type="transmembrane region" description="Helical" evidence="7">
    <location>
        <begin position="138"/>
        <end position="156"/>
    </location>
</feature>
<organism evidence="8 9">
    <name type="scientific">Sphingomonas chungangi</name>
    <dbReference type="NCBI Taxonomy" id="2683589"/>
    <lineage>
        <taxon>Bacteria</taxon>
        <taxon>Pseudomonadati</taxon>
        <taxon>Pseudomonadota</taxon>
        <taxon>Alphaproteobacteria</taxon>
        <taxon>Sphingomonadales</taxon>
        <taxon>Sphingomonadaceae</taxon>
        <taxon>Sphingomonas</taxon>
    </lineage>
</organism>
<evidence type="ECO:0000256" key="5">
    <source>
        <dbReference type="ARBA" id="ARBA00022989"/>
    </source>
</evidence>
<feature type="transmembrane region" description="Helical" evidence="7">
    <location>
        <begin position="368"/>
        <end position="388"/>
    </location>
</feature>
<feature type="transmembrane region" description="Helical" evidence="7">
    <location>
        <begin position="501"/>
        <end position="522"/>
    </location>
</feature>
<keyword evidence="2" id="KW-0813">Transport</keyword>
<dbReference type="GO" id="GO:0005886">
    <property type="term" value="C:plasma membrane"/>
    <property type="evidence" value="ECO:0007669"/>
    <property type="project" value="UniProtKB-SubCell"/>
</dbReference>
<dbReference type="GO" id="GO:0022857">
    <property type="term" value="F:transmembrane transporter activity"/>
    <property type="evidence" value="ECO:0007669"/>
    <property type="project" value="InterPro"/>
</dbReference>
<dbReference type="PANTHER" id="PTHR30509:SF9">
    <property type="entry name" value="MULTIDRUG RESISTANCE PROTEIN MDTO"/>
    <property type="match status" value="1"/>
</dbReference>
<comment type="subcellular location">
    <subcellularLocation>
        <location evidence="1">Cell membrane</location>
        <topology evidence="1">Multi-pass membrane protein</topology>
    </subcellularLocation>
</comment>
<evidence type="ECO:0000256" key="6">
    <source>
        <dbReference type="ARBA" id="ARBA00023136"/>
    </source>
</evidence>
<accession>A0A838L240</accession>